<evidence type="ECO:0000313" key="2">
    <source>
        <dbReference type="Proteomes" id="UP000262882"/>
    </source>
</evidence>
<keyword evidence="2" id="KW-1185">Reference proteome</keyword>
<dbReference type="Gene3D" id="3.40.50.150">
    <property type="entry name" value="Vaccinia Virus protein VP39"/>
    <property type="match status" value="1"/>
</dbReference>
<sequence length="67" mass="7429">MRRDSWPLIPSDGVLFHRAHYPASFDPIVLNHARALLAGVTAPTAFIDADIRDTDRILEEAAGLLDF</sequence>
<dbReference type="InterPro" id="IPR029063">
    <property type="entry name" value="SAM-dependent_MTases_sf"/>
</dbReference>
<feature type="non-terminal residue" evidence="1">
    <location>
        <position position="67"/>
    </location>
</feature>
<comment type="caution">
    <text evidence="1">The sequence shown here is derived from an EMBL/GenBank/DDBJ whole genome shotgun (WGS) entry which is preliminary data.</text>
</comment>
<proteinExistence type="predicted"/>
<protein>
    <submittedName>
        <fullName evidence="1">Uncharacterized protein</fullName>
    </submittedName>
</protein>
<dbReference type="Proteomes" id="UP000262882">
    <property type="component" value="Unassembled WGS sequence"/>
</dbReference>
<evidence type="ECO:0000313" key="1">
    <source>
        <dbReference type="EMBL" id="RFS81992.1"/>
    </source>
</evidence>
<dbReference type="Pfam" id="PF04672">
    <property type="entry name" value="Methyltransf_19"/>
    <property type="match status" value="1"/>
</dbReference>
<gene>
    <name evidence="1" type="ORF">D0T12_28965</name>
</gene>
<name>A0A372GA18_9ACTN</name>
<accession>A0A372GA18</accession>
<dbReference type="AlphaFoldDB" id="A0A372GA18"/>
<reference evidence="1 2" key="1">
    <citation type="submission" date="2018-08" db="EMBL/GenBank/DDBJ databases">
        <title>Actinomadura spongicola sp. nov., isolated from marine sponge Leucetta chagosensis.</title>
        <authorList>
            <person name="Li L."/>
            <person name="Lin H.W."/>
        </authorList>
    </citation>
    <scope>NUCLEOTIDE SEQUENCE [LARGE SCALE GENOMIC DNA]</scope>
    <source>
        <strain evidence="1 2">LHW52907</strain>
    </source>
</reference>
<dbReference type="InterPro" id="IPR006764">
    <property type="entry name" value="SAM_dep_MeTrfase_SAV2177_type"/>
</dbReference>
<organism evidence="1 2">
    <name type="scientific">Actinomadura spongiicola</name>
    <dbReference type="NCBI Taxonomy" id="2303421"/>
    <lineage>
        <taxon>Bacteria</taxon>
        <taxon>Bacillati</taxon>
        <taxon>Actinomycetota</taxon>
        <taxon>Actinomycetes</taxon>
        <taxon>Streptosporangiales</taxon>
        <taxon>Thermomonosporaceae</taxon>
        <taxon>Actinomadura</taxon>
    </lineage>
</organism>
<dbReference type="EMBL" id="QVNQ01000011">
    <property type="protein sequence ID" value="RFS81992.1"/>
    <property type="molecule type" value="Genomic_DNA"/>
</dbReference>